<dbReference type="EMBL" id="CP071091">
    <property type="protein sequence ID" value="QSQ10869.1"/>
    <property type="molecule type" value="Genomic_DNA"/>
</dbReference>
<dbReference type="InterPro" id="IPR031329">
    <property type="entry name" value="NEUT/ALK_ceramidase_N"/>
</dbReference>
<evidence type="ECO:0000313" key="2">
    <source>
        <dbReference type="EMBL" id="QSQ10869.1"/>
    </source>
</evidence>
<name>A0ABX7MXE8_9BACT</name>
<dbReference type="Proteomes" id="UP000663090">
    <property type="component" value="Chromosome"/>
</dbReference>
<feature type="domain" description="Neutral/alkaline non-lysosomal ceramidase N-terminal" evidence="1">
    <location>
        <begin position="67"/>
        <end position="259"/>
    </location>
</feature>
<evidence type="ECO:0000313" key="3">
    <source>
        <dbReference type="Proteomes" id="UP000663090"/>
    </source>
</evidence>
<reference evidence="2 3" key="1">
    <citation type="submission" date="2021-02" db="EMBL/GenBank/DDBJ databases">
        <title>De Novo genome assembly of isolated myxobacteria.</title>
        <authorList>
            <person name="Stevens D.C."/>
        </authorList>
    </citation>
    <scope>NUCLEOTIDE SEQUENCE [LARGE SCALE GENOMIC DNA]</scope>
    <source>
        <strain evidence="2 3">SCHIC003</strain>
    </source>
</reference>
<accession>A0ABX7MXE8</accession>
<dbReference type="Pfam" id="PF04734">
    <property type="entry name" value="Ceramidase_alk"/>
    <property type="match status" value="1"/>
</dbReference>
<keyword evidence="3" id="KW-1185">Reference proteome</keyword>
<protein>
    <submittedName>
        <fullName evidence="2">Neutral/alkaline non-lysosomal ceramidase N-terminal domain-containing protein</fullName>
    </submittedName>
</protein>
<gene>
    <name evidence="2" type="ORF">JY572_20795</name>
</gene>
<dbReference type="RefSeq" id="WP_206712633.1">
    <property type="nucleotide sequence ID" value="NZ_CP071091.1"/>
</dbReference>
<evidence type="ECO:0000259" key="1">
    <source>
        <dbReference type="Pfam" id="PF04734"/>
    </source>
</evidence>
<sequence length="436" mass="45779">MASSRRASWRSLFPLVLLTVGAAYALGSWNWCGTWEERAPVLLSQVKANGSLRAGAAKVALNPPFPVVVAGYAPPRAEAKEADPPLHARAVVLEVGGSRVGLVSLELLYVTDAVTARVRELARSSGLEDVLVLATHTHSSLGGYDARLVSQLVGTGRFREDSLEAIATAASSALQQATASLTDVTLELGETKKPQFVYARSGGSESDGTLRRLVLRGQTAPVAELLFFAAHPTMVPRQRTSVDPDYPGRLSSLRESEGSGVTMFLQGTVGNVSVEFSEGQGLERVSAFARALAAVVGEVKLSPLDSDVRLALVRTEVSMPRPDASRLVPSLTRAAGDNLLCGSSERVAEVDALVLGPLQLVTVPGEPTVDAGAELARRTGASGVLGLAGGYVGYVEAPALVRAERGESRRQYFGPSLLEQLGAAAELAARTAGFTR</sequence>
<proteinExistence type="predicted"/>
<organism evidence="2 3">
    <name type="scientific">Myxococcus landrumensis</name>
    <dbReference type="NCBI Taxonomy" id="2813577"/>
    <lineage>
        <taxon>Bacteria</taxon>
        <taxon>Pseudomonadati</taxon>
        <taxon>Myxococcota</taxon>
        <taxon>Myxococcia</taxon>
        <taxon>Myxococcales</taxon>
        <taxon>Cystobacterineae</taxon>
        <taxon>Myxococcaceae</taxon>
        <taxon>Myxococcus</taxon>
    </lineage>
</organism>